<reference evidence="1" key="1">
    <citation type="submission" date="2021-01" db="EMBL/GenBank/DDBJ databases">
        <authorList>
            <person name="Corre E."/>
            <person name="Pelletier E."/>
            <person name="Niang G."/>
            <person name="Scheremetjew M."/>
            <person name="Finn R."/>
            <person name="Kale V."/>
            <person name="Holt S."/>
            <person name="Cochrane G."/>
            <person name="Meng A."/>
            <person name="Brown T."/>
            <person name="Cohen L."/>
        </authorList>
    </citation>
    <scope>NUCLEOTIDE SEQUENCE</scope>
    <source>
        <strain evidence="1">379</strain>
    </source>
</reference>
<protein>
    <submittedName>
        <fullName evidence="1">Uncharacterized protein</fullName>
    </submittedName>
</protein>
<sequence length="571" mass="62000">MLSLCALGADGSSDPRRQLSFASLAELPPPATPPLRTLGILNLDGYYYPTQPGDVNDLRTWCRVSESLVDDPEYTCELPLRHDGGTPCDGGATCDEFGAAYAVIGDKDGQFTFHVSETPTNAWNDADLISPLEKAVKHFLEEDDIKAITCNVGFCAELQPMVLNVTASIQQDPSSTAKLKPMLLGSPALLPVFTGVFRATGEDHDKLLLQPDERILIITSYYPALDTTQLDAIIQDVGIRSDVPIPTATDLEHARLLIEQYFGIKALPGQGDAALSILRQLYRLYDSSKPDELNSLLYLANRTVVIGWNDMAGYIPVDQGGGFHNVNLTLSNYYSLVNDTIANITRDGFTLKAIVMESTEMPAHSNKVRMDFGVPVFDISTVGRCVMSAADTFRPIGVNDLFLALFRNPAFRDCITRLFDASFIEPKFGTQADGTLLFYEGLPQDVVDALTCTGGRPPLPSKPIGRLMQNYDPGYGAKFPVDPICYQTPICRCPGTTTRNEGCAGWCPGSANCGGGSFGNQNNQNESGYPCGVRGELCTTLLDVPVLESTTFNADSVYAFQCMNPNEPTNA</sequence>
<dbReference type="EMBL" id="HBIR01030426">
    <property type="protein sequence ID" value="CAE0559434.1"/>
    <property type="molecule type" value="Transcribed_RNA"/>
</dbReference>
<dbReference type="EMBL" id="HBIR01030427">
    <property type="protein sequence ID" value="CAE0559435.1"/>
    <property type="molecule type" value="Transcribed_RNA"/>
</dbReference>
<organism evidence="1">
    <name type="scientific">Emiliania huxleyi</name>
    <name type="common">Coccolithophore</name>
    <name type="synonym">Pontosphaera huxleyi</name>
    <dbReference type="NCBI Taxonomy" id="2903"/>
    <lineage>
        <taxon>Eukaryota</taxon>
        <taxon>Haptista</taxon>
        <taxon>Haptophyta</taxon>
        <taxon>Prymnesiophyceae</taxon>
        <taxon>Isochrysidales</taxon>
        <taxon>Noelaerhabdaceae</taxon>
        <taxon>Emiliania</taxon>
    </lineage>
</organism>
<accession>A0A6V2SFS5</accession>
<evidence type="ECO:0000313" key="2">
    <source>
        <dbReference type="EMBL" id="CAE0559435.1"/>
    </source>
</evidence>
<proteinExistence type="predicted"/>
<name>A0A6V2SFS5_EMIHU</name>
<evidence type="ECO:0000313" key="1">
    <source>
        <dbReference type="EMBL" id="CAE0559434.1"/>
    </source>
</evidence>
<gene>
    <name evidence="1" type="ORF">EHUX00137_LOCUS23571</name>
    <name evidence="2" type="ORF">EHUX00137_LOCUS23572</name>
</gene>
<dbReference type="AlphaFoldDB" id="A0A6V2SFS5"/>